<dbReference type="Pfam" id="PF00440">
    <property type="entry name" value="TetR_N"/>
    <property type="match status" value="1"/>
</dbReference>
<keyword evidence="2 4" id="KW-0238">DNA-binding</keyword>
<reference evidence="6" key="1">
    <citation type="submission" date="2017-05" db="EMBL/GenBank/DDBJ databases">
        <authorList>
            <person name="Imhoff J.F."/>
            <person name="Rahn T."/>
            <person name="Kuenzel S."/>
            <person name="Neulinger S.C."/>
        </authorList>
    </citation>
    <scope>NUCLEOTIDE SEQUENCE</scope>
    <source>
        <strain evidence="6">LMG 28126</strain>
    </source>
</reference>
<evidence type="ECO:0000256" key="4">
    <source>
        <dbReference type="PROSITE-ProRule" id="PRU00335"/>
    </source>
</evidence>
<evidence type="ECO:0000313" key="7">
    <source>
        <dbReference type="Proteomes" id="UP000706333"/>
    </source>
</evidence>
<dbReference type="Proteomes" id="UP000706333">
    <property type="component" value="Unassembled WGS sequence"/>
</dbReference>
<keyword evidence="3" id="KW-0804">Transcription</keyword>
<evidence type="ECO:0000256" key="2">
    <source>
        <dbReference type="ARBA" id="ARBA00023125"/>
    </source>
</evidence>
<dbReference type="GO" id="GO:0003700">
    <property type="term" value="F:DNA-binding transcription factor activity"/>
    <property type="evidence" value="ECO:0007669"/>
    <property type="project" value="TreeGrafter"/>
</dbReference>
<gene>
    <name evidence="6" type="ORF">CCR87_09155</name>
</gene>
<comment type="caution">
    <text evidence="6">The sequence shown here is derived from an EMBL/GenBank/DDBJ whole genome shotgun (WGS) entry which is preliminary data.</text>
</comment>
<dbReference type="InterPro" id="IPR036271">
    <property type="entry name" value="Tet_transcr_reg_TetR-rel_C_sf"/>
</dbReference>
<evidence type="ECO:0000256" key="1">
    <source>
        <dbReference type="ARBA" id="ARBA00023015"/>
    </source>
</evidence>
<accession>A0A934TL71</accession>
<dbReference type="AlphaFoldDB" id="A0A934TL71"/>
<evidence type="ECO:0000256" key="3">
    <source>
        <dbReference type="ARBA" id="ARBA00023163"/>
    </source>
</evidence>
<dbReference type="EMBL" id="NHSD01000252">
    <property type="protein sequence ID" value="MBK5927491.1"/>
    <property type="molecule type" value="Genomic_DNA"/>
</dbReference>
<dbReference type="SUPFAM" id="SSF48498">
    <property type="entry name" value="Tetracyclin repressor-like, C-terminal domain"/>
    <property type="match status" value="1"/>
</dbReference>
<proteinExistence type="predicted"/>
<evidence type="ECO:0000259" key="5">
    <source>
        <dbReference type="PROSITE" id="PS50977"/>
    </source>
</evidence>
<dbReference type="Pfam" id="PF13305">
    <property type="entry name" value="TetR_C_33"/>
    <property type="match status" value="1"/>
</dbReference>
<dbReference type="InterPro" id="IPR025996">
    <property type="entry name" value="MT1864/Rv1816-like_C"/>
</dbReference>
<dbReference type="PANTHER" id="PTHR30055:SF220">
    <property type="entry name" value="TETR-FAMILY REGULATORY PROTEIN"/>
    <property type="match status" value="1"/>
</dbReference>
<dbReference type="PRINTS" id="PR00455">
    <property type="entry name" value="HTHTETR"/>
</dbReference>
<dbReference type="RefSeq" id="WP_201157247.1">
    <property type="nucleotide sequence ID" value="NZ_NHSD01000252.1"/>
</dbReference>
<feature type="domain" description="HTH tetR-type" evidence="5">
    <location>
        <begin position="9"/>
        <end position="69"/>
    </location>
</feature>
<keyword evidence="1" id="KW-0805">Transcription regulation</keyword>
<dbReference type="InterPro" id="IPR009057">
    <property type="entry name" value="Homeodomain-like_sf"/>
</dbReference>
<organism evidence="6 7">
    <name type="scientific">Rhodobaculum claviforme</name>
    <dbReference type="NCBI Taxonomy" id="1549854"/>
    <lineage>
        <taxon>Bacteria</taxon>
        <taxon>Pseudomonadati</taxon>
        <taxon>Pseudomonadota</taxon>
        <taxon>Alphaproteobacteria</taxon>
        <taxon>Rhodobacterales</taxon>
        <taxon>Paracoccaceae</taxon>
        <taxon>Rhodobaculum</taxon>
    </lineage>
</organism>
<dbReference type="PANTHER" id="PTHR30055">
    <property type="entry name" value="HTH-TYPE TRANSCRIPTIONAL REGULATOR RUTR"/>
    <property type="match status" value="1"/>
</dbReference>
<evidence type="ECO:0000313" key="6">
    <source>
        <dbReference type="EMBL" id="MBK5927491.1"/>
    </source>
</evidence>
<name>A0A934TL71_9RHOB</name>
<dbReference type="GO" id="GO:0000976">
    <property type="term" value="F:transcription cis-regulatory region binding"/>
    <property type="evidence" value="ECO:0007669"/>
    <property type="project" value="TreeGrafter"/>
</dbReference>
<dbReference type="PROSITE" id="PS50977">
    <property type="entry name" value="HTH_TETR_2"/>
    <property type="match status" value="1"/>
</dbReference>
<protein>
    <submittedName>
        <fullName evidence="6">TetR family transcriptional regulator</fullName>
    </submittedName>
</protein>
<dbReference type="Gene3D" id="1.10.357.10">
    <property type="entry name" value="Tetracycline Repressor, domain 2"/>
    <property type="match status" value="1"/>
</dbReference>
<keyword evidence="7" id="KW-1185">Reference proteome</keyword>
<feature type="DNA-binding region" description="H-T-H motif" evidence="4">
    <location>
        <begin position="32"/>
        <end position="51"/>
    </location>
</feature>
<dbReference type="SUPFAM" id="SSF46689">
    <property type="entry name" value="Homeodomain-like"/>
    <property type="match status" value="1"/>
</dbReference>
<sequence>MSKRGYHHGNLRAALIEATLDLIAEAGPQGFTLAHAAKRAGVSPAAPYRHFAGREDLLAAVALEGFALFADLLEHAWDDGRPTPLRGLEAVGRAYLAFARRHAGHYMAMFEAGVPPGATPELAAEAERARAVLLRAAEALSARLPPGRRPPPSMFAAHIWALSHGVVELFARGRPGARTPFDPEALLESGVGIYLRGLGLIGPED</sequence>
<reference evidence="6" key="2">
    <citation type="journal article" date="2020" name="Microorganisms">
        <title>Osmotic Adaptation and Compatible Solute Biosynthesis of Phototrophic Bacteria as Revealed from Genome Analyses.</title>
        <authorList>
            <person name="Imhoff J.F."/>
            <person name="Rahn T."/>
            <person name="Kunzel S."/>
            <person name="Keller A."/>
            <person name="Neulinger S.C."/>
        </authorList>
    </citation>
    <scope>NUCLEOTIDE SEQUENCE</scope>
    <source>
        <strain evidence="6">LMG 28126</strain>
    </source>
</reference>
<dbReference type="InterPro" id="IPR001647">
    <property type="entry name" value="HTH_TetR"/>
</dbReference>
<dbReference type="InterPro" id="IPR050109">
    <property type="entry name" value="HTH-type_TetR-like_transc_reg"/>
</dbReference>